<dbReference type="Proteomes" id="UP001589590">
    <property type="component" value="Unassembled WGS sequence"/>
</dbReference>
<dbReference type="EMBL" id="JBHMFA010000009">
    <property type="protein sequence ID" value="MFB9105972.1"/>
    <property type="molecule type" value="Genomic_DNA"/>
</dbReference>
<proteinExistence type="predicted"/>
<organism evidence="1 2">
    <name type="scientific">Algibacter miyuki</name>
    <dbReference type="NCBI Taxonomy" id="1306933"/>
    <lineage>
        <taxon>Bacteria</taxon>
        <taxon>Pseudomonadati</taxon>
        <taxon>Bacteroidota</taxon>
        <taxon>Flavobacteriia</taxon>
        <taxon>Flavobacteriales</taxon>
        <taxon>Flavobacteriaceae</taxon>
        <taxon>Algibacter</taxon>
    </lineage>
</organism>
<comment type="caution">
    <text evidence="1">The sequence shown here is derived from an EMBL/GenBank/DDBJ whole genome shotgun (WGS) entry which is preliminary data.</text>
</comment>
<sequence length="106" mass="12061">MENNKNIKNKVESTLLAMDTMEHVNVSPFFKDKTMQLLFAEKEAQTSVRGWFTPKLQLATLVCVVVLNVVAFTQINTSESLSYDENINQFAETYRLSTSSETSFLN</sequence>
<gene>
    <name evidence="1" type="ORF">ACFFU1_13775</name>
</gene>
<evidence type="ECO:0000313" key="2">
    <source>
        <dbReference type="Proteomes" id="UP001589590"/>
    </source>
</evidence>
<keyword evidence="2" id="KW-1185">Reference proteome</keyword>
<reference evidence="1 2" key="1">
    <citation type="submission" date="2024-09" db="EMBL/GenBank/DDBJ databases">
        <authorList>
            <person name="Sun Q."/>
            <person name="Mori K."/>
        </authorList>
    </citation>
    <scope>NUCLEOTIDE SEQUENCE [LARGE SCALE GENOMIC DNA]</scope>
    <source>
        <strain evidence="1 2">CECT 8300</strain>
    </source>
</reference>
<accession>A0ABV5H247</accession>
<name>A0ABV5H247_9FLAO</name>
<protein>
    <submittedName>
        <fullName evidence="1">Uncharacterized protein</fullName>
    </submittedName>
</protein>
<evidence type="ECO:0000313" key="1">
    <source>
        <dbReference type="EMBL" id="MFB9105972.1"/>
    </source>
</evidence>
<dbReference type="RefSeq" id="WP_290272488.1">
    <property type="nucleotide sequence ID" value="NZ_JAUFQP010000013.1"/>
</dbReference>